<comment type="subcellular location">
    <subcellularLocation>
        <location evidence="1">Cell membrane</location>
        <topology evidence="1">Single-pass membrane protein</topology>
    </subcellularLocation>
    <subcellularLocation>
        <location evidence="2">Membrane</location>
        <topology evidence="2">Single-pass type I membrane protein</topology>
    </subcellularLocation>
</comment>
<evidence type="ECO:0000256" key="14">
    <source>
        <dbReference type="ARBA" id="ARBA00022777"/>
    </source>
</evidence>
<dbReference type="InterPro" id="IPR003591">
    <property type="entry name" value="Leu-rich_rpt_typical-subtyp"/>
</dbReference>
<comment type="caution">
    <text evidence="26">The sequence shown here is derived from an EMBL/GenBank/DDBJ whole genome shotgun (WGS) entry which is preliminary data.</text>
</comment>
<dbReference type="InterPro" id="IPR017441">
    <property type="entry name" value="Protein_kinase_ATP_BS"/>
</dbReference>
<dbReference type="SUPFAM" id="SSF56112">
    <property type="entry name" value="Protein kinase-like (PK-like)"/>
    <property type="match status" value="1"/>
</dbReference>
<evidence type="ECO:0000256" key="11">
    <source>
        <dbReference type="ARBA" id="ARBA00022729"/>
    </source>
</evidence>
<keyword evidence="8" id="KW-0433">Leucine-rich repeat</keyword>
<keyword evidence="16 23" id="KW-1133">Transmembrane helix</keyword>
<comment type="similarity">
    <text evidence="3">Belongs to the protein kinase superfamily. Ser/Thr protein kinase family.</text>
</comment>
<dbReference type="InterPro" id="IPR011009">
    <property type="entry name" value="Kinase-like_dom_sf"/>
</dbReference>
<evidence type="ECO:0000256" key="24">
    <source>
        <dbReference type="SAM" id="SignalP"/>
    </source>
</evidence>
<keyword evidence="19" id="KW-0325">Glycoprotein</keyword>
<dbReference type="PANTHER" id="PTHR27008">
    <property type="entry name" value="OS04G0122200 PROTEIN"/>
    <property type="match status" value="1"/>
</dbReference>
<evidence type="ECO:0000256" key="2">
    <source>
        <dbReference type="ARBA" id="ARBA00004479"/>
    </source>
</evidence>
<feature type="transmembrane region" description="Helical" evidence="23">
    <location>
        <begin position="660"/>
        <end position="684"/>
    </location>
</feature>
<keyword evidence="11 24" id="KW-0732">Signal</keyword>
<keyword evidence="18" id="KW-0675">Receptor</keyword>
<dbReference type="InterPro" id="IPR032675">
    <property type="entry name" value="LRR_dom_sf"/>
</dbReference>
<dbReference type="PROSITE" id="PS00107">
    <property type="entry name" value="PROTEIN_KINASE_ATP"/>
    <property type="match status" value="1"/>
</dbReference>
<keyword evidence="15 22" id="KW-0067">ATP-binding</keyword>
<dbReference type="CDD" id="cd14066">
    <property type="entry name" value="STKc_IRAK"/>
    <property type="match status" value="1"/>
</dbReference>
<evidence type="ECO:0000256" key="5">
    <source>
        <dbReference type="ARBA" id="ARBA00022475"/>
    </source>
</evidence>
<dbReference type="GO" id="GO:0005524">
    <property type="term" value="F:ATP binding"/>
    <property type="evidence" value="ECO:0007669"/>
    <property type="project" value="UniProtKB-UniRule"/>
</dbReference>
<keyword evidence="10 23" id="KW-0812">Transmembrane</keyword>
<dbReference type="PROSITE" id="PS50011">
    <property type="entry name" value="PROTEIN_KINASE_DOM"/>
    <property type="match status" value="1"/>
</dbReference>
<evidence type="ECO:0000256" key="16">
    <source>
        <dbReference type="ARBA" id="ARBA00022989"/>
    </source>
</evidence>
<keyword evidence="27" id="KW-1185">Reference proteome</keyword>
<evidence type="ECO:0000256" key="10">
    <source>
        <dbReference type="ARBA" id="ARBA00022692"/>
    </source>
</evidence>
<keyword evidence="13 22" id="KW-0547">Nucleotide-binding</keyword>
<dbReference type="GO" id="GO:0004674">
    <property type="term" value="F:protein serine/threonine kinase activity"/>
    <property type="evidence" value="ECO:0007669"/>
    <property type="project" value="UniProtKB-KW"/>
</dbReference>
<feature type="chain" id="PRO_5042942368" description="non-specific serine/threonine protein kinase" evidence="24">
    <location>
        <begin position="27"/>
        <end position="1037"/>
    </location>
</feature>
<protein>
    <recommendedName>
        <fullName evidence="4">non-specific serine/threonine protein kinase</fullName>
        <ecNumber evidence="4">2.7.11.1</ecNumber>
    </recommendedName>
</protein>
<evidence type="ECO:0000256" key="9">
    <source>
        <dbReference type="ARBA" id="ARBA00022679"/>
    </source>
</evidence>
<dbReference type="Gene3D" id="3.80.10.10">
    <property type="entry name" value="Ribonuclease Inhibitor"/>
    <property type="match status" value="4"/>
</dbReference>
<sequence>MAPLLCRMMRSIVLLQLLIVISSIESSKVVTATMNLRNETDKVSLLVFKQGISNDPLGVLSSWNDSSSDFCKWQGVVCGRRHQRVVALELAGSSLVGWISPSIGNLSFLHSINLQNNSFHGRIPKEISKLSRLRSLVLSNNSLGGDIPSNLSHCFLLNELYLSYNSLTGKIPTELGTLSKLVTLTFFNNNLTGGIPPSLGNLSNLEKMNVAFNKLEGNIPHTVAQLTSLNFLSFTGNKFSGMLPSMIYNMSSLFYLYTALNRFHGNLPPDMGLTLPNIRYLVLGGNQFFGAIPRSLSNASRLQVLDISRSNFEGQVPTSLGSLENLKWLNLGENHLGSKKPNDLNFITSLTNCTKLETLGLNDNLFGGVLPNSISNLTNHLNTLVLGRNKIHGNIPESIENLINLNELGLEENLFTGSIPTSLGKLKNLKELFLYENRFVGRIPYSLGNITRLWLLDLAKNYLEGNIPSALGQCTDLQTLDLSENNLSGTIPKEVLLGLSSLSIVLDVSSNSLTGPLPIEVGALKNLGHLDASHNKLSGKIPVTLGSCMSLEQLYLEDNSFVGEIPMALSNLKAISVLDLSKNNLSGPIPKYLESFPFLVTLNLSFNDLEGEVPKGVFKNSSVVAVAGNTKLCGGILELHLPRCNIEHSAERGRRLHRKVVVAIILSAVGCLIAVSSILIFCWIKRKKKLPTAPSTDQFGKIKLSYEALFKATDGFSSANLIGSGSFGSVYKGSLDQDGTVVAIKVFNHQQRGESKTFKAECEALRNIRHRNLVKIVTSCSSIDSKGNDFKALVFEFMQNGSLEQWLHPSLEEDIQPRKLSLIQRLNILIDVASALDYLHHHCHRTVVHCDLKPSNVLLDADMTAHVGDFGLARLSLQTHSLSAQQSSSIGIKGSIGYSAPEYGVGSTASTRGDVYSFGIVLLEMMIGKRPTDEMFTDGLNLHIFAKTAFPERVMQTMDHNLLVVIEEIVGEGTSRHARHNHRMSKMQECIMRLVRIGIECSLEHPKERMNMKDVVGELHLIRNTLLDVETDGPAST</sequence>
<dbReference type="FunFam" id="3.80.10.10:FF:000101">
    <property type="entry name" value="LRR receptor-like serine/threonine-protein kinase ERECTA"/>
    <property type="match status" value="1"/>
</dbReference>
<dbReference type="GO" id="GO:0005886">
    <property type="term" value="C:plasma membrane"/>
    <property type="evidence" value="ECO:0007669"/>
    <property type="project" value="UniProtKB-SubCell"/>
</dbReference>
<evidence type="ECO:0000256" key="17">
    <source>
        <dbReference type="ARBA" id="ARBA00023136"/>
    </source>
</evidence>
<evidence type="ECO:0000256" key="22">
    <source>
        <dbReference type="PROSITE-ProRule" id="PRU10141"/>
    </source>
</evidence>
<evidence type="ECO:0000256" key="1">
    <source>
        <dbReference type="ARBA" id="ARBA00004162"/>
    </source>
</evidence>
<dbReference type="Pfam" id="PF00560">
    <property type="entry name" value="LRR_1"/>
    <property type="match status" value="9"/>
</dbReference>
<evidence type="ECO:0000256" key="18">
    <source>
        <dbReference type="ARBA" id="ARBA00023170"/>
    </source>
</evidence>
<evidence type="ECO:0000256" key="12">
    <source>
        <dbReference type="ARBA" id="ARBA00022737"/>
    </source>
</evidence>
<feature type="signal peptide" evidence="24">
    <location>
        <begin position="1"/>
        <end position="26"/>
    </location>
</feature>
<evidence type="ECO:0000313" key="26">
    <source>
        <dbReference type="EMBL" id="KAK9153533.1"/>
    </source>
</evidence>
<evidence type="ECO:0000256" key="6">
    <source>
        <dbReference type="ARBA" id="ARBA00022527"/>
    </source>
</evidence>
<dbReference type="Gene3D" id="1.10.510.10">
    <property type="entry name" value="Transferase(Phosphotransferase) domain 1"/>
    <property type="match status" value="1"/>
</dbReference>
<gene>
    <name evidence="26" type="ORF">Sjap_001013</name>
</gene>
<dbReference type="Pfam" id="PF08263">
    <property type="entry name" value="LRRNT_2"/>
    <property type="match status" value="1"/>
</dbReference>
<dbReference type="InterPro" id="IPR000719">
    <property type="entry name" value="Prot_kinase_dom"/>
</dbReference>
<dbReference type="Gene3D" id="3.30.200.20">
    <property type="entry name" value="Phosphorylase Kinase, domain 1"/>
    <property type="match status" value="1"/>
</dbReference>
<evidence type="ECO:0000256" key="13">
    <source>
        <dbReference type="ARBA" id="ARBA00022741"/>
    </source>
</evidence>
<dbReference type="PROSITE" id="PS51450">
    <property type="entry name" value="LRR"/>
    <property type="match status" value="1"/>
</dbReference>
<keyword evidence="6" id="KW-0723">Serine/threonine-protein kinase</keyword>
<dbReference type="AlphaFoldDB" id="A0AAP0PR22"/>
<feature type="binding site" evidence="22">
    <location>
        <position position="745"/>
    </location>
    <ligand>
        <name>ATP</name>
        <dbReference type="ChEBI" id="CHEBI:30616"/>
    </ligand>
</feature>
<dbReference type="SUPFAM" id="SSF52047">
    <property type="entry name" value="RNI-like"/>
    <property type="match status" value="1"/>
</dbReference>
<dbReference type="InterPro" id="IPR008271">
    <property type="entry name" value="Ser/Thr_kinase_AS"/>
</dbReference>
<dbReference type="SMART" id="SM00220">
    <property type="entry name" value="S_TKc"/>
    <property type="match status" value="1"/>
</dbReference>
<dbReference type="Proteomes" id="UP001417504">
    <property type="component" value="Unassembled WGS sequence"/>
</dbReference>
<dbReference type="PRINTS" id="PR00019">
    <property type="entry name" value="LEURICHRPT"/>
</dbReference>
<dbReference type="FunFam" id="3.30.200.20:FF:000432">
    <property type="entry name" value="LRR receptor-like serine/threonine-protein kinase EFR"/>
    <property type="match status" value="1"/>
</dbReference>
<evidence type="ECO:0000256" key="4">
    <source>
        <dbReference type="ARBA" id="ARBA00012513"/>
    </source>
</evidence>
<keyword evidence="14" id="KW-0418">Kinase</keyword>
<dbReference type="PROSITE" id="PS00108">
    <property type="entry name" value="PROTEIN_KINASE_ST"/>
    <property type="match status" value="1"/>
</dbReference>
<evidence type="ECO:0000256" key="15">
    <source>
        <dbReference type="ARBA" id="ARBA00022840"/>
    </source>
</evidence>
<dbReference type="SUPFAM" id="SSF52058">
    <property type="entry name" value="L domain-like"/>
    <property type="match status" value="1"/>
</dbReference>
<keyword evidence="5" id="KW-1003">Cell membrane</keyword>
<comment type="catalytic activity">
    <reaction evidence="21">
        <text>L-seryl-[protein] + ATP = O-phospho-L-seryl-[protein] + ADP + H(+)</text>
        <dbReference type="Rhea" id="RHEA:17989"/>
        <dbReference type="Rhea" id="RHEA-COMP:9863"/>
        <dbReference type="Rhea" id="RHEA-COMP:11604"/>
        <dbReference type="ChEBI" id="CHEBI:15378"/>
        <dbReference type="ChEBI" id="CHEBI:29999"/>
        <dbReference type="ChEBI" id="CHEBI:30616"/>
        <dbReference type="ChEBI" id="CHEBI:83421"/>
        <dbReference type="ChEBI" id="CHEBI:456216"/>
        <dbReference type="EC" id="2.7.11.1"/>
    </reaction>
</comment>
<dbReference type="InterPro" id="IPR013210">
    <property type="entry name" value="LRR_N_plant-typ"/>
</dbReference>
<evidence type="ECO:0000256" key="3">
    <source>
        <dbReference type="ARBA" id="ARBA00008684"/>
    </source>
</evidence>
<dbReference type="InterPro" id="IPR001611">
    <property type="entry name" value="Leu-rich_rpt"/>
</dbReference>
<dbReference type="EC" id="2.7.11.1" evidence="4"/>
<accession>A0AAP0PR22</accession>
<evidence type="ECO:0000256" key="8">
    <source>
        <dbReference type="ARBA" id="ARBA00022614"/>
    </source>
</evidence>
<evidence type="ECO:0000259" key="25">
    <source>
        <dbReference type="PROSITE" id="PS50011"/>
    </source>
</evidence>
<evidence type="ECO:0000313" key="27">
    <source>
        <dbReference type="Proteomes" id="UP001417504"/>
    </source>
</evidence>
<evidence type="ECO:0000256" key="21">
    <source>
        <dbReference type="ARBA" id="ARBA00048679"/>
    </source>
</evidence>
<name>A0AAP0PR22_9MAGN</name>
<dbReference type="EMBL" id="JBBNAE010000001">
    <property type="protein sequence ID" value="KAK9153533.1"/>
    <property type="molecule type" value="Genomic_DNA"/>
</dbReference>
<dbReference type="FunFam" id="3.80.10.10:FF:001158">
    <property type="entry name" value="Leucine-rich repeat protein kinase family protein"/>
    <property type="match status" value="1"/>
</dbReference>
<dbReference type="PANTHER" id="PTHR27008:SF596">
    <property type="entry name" value="OS02G0215500 PROTEIN"/>
    <property type="match status" value="1"/>
</dbReference>
<proteinExistence type="inferred from homology"/>
<keyword evidence="17 23" id="KW-0472">Membrane</keyword>
<dbReference type="Pfam" id="PF13855">
    <property type="entry name" value="LRR_8"/>
    <property type="match status" value="1"/>
</dbReference>
<keyword evidence="7" id="KW-0597">Phosphoprotein</keyword>
<evidence type="ECO:0000256" key="19">
    <source>
        <dbReference type="ARBA" id="ARBA00023180"/>
    </source>
</evidence>
<comment type="catalytic activity">
    <reaction evidence="20">
        <text>L-threonyl-[protein] + ATP = O-phospho-L-threonyl-[protein] + ADP + H(+)</text>
        <dbReference type="Rhea" id="RHEA:46608"/>
        <dbReference type="Rhea" id="RHEA-COMP:11060"/>
        <dbReference type="Rhea" id="RHEA-COMP:11605"/>
        <dbReference type="ChEBI" id="CHEBI:15378"/>
        <dbReference type="ChEBI" id="CHEBI:30013"/>
        <dbReference type="ChEBI" id="CHEBI:30616"/>
        <dbReference type="ChEBI" id="CHEBI:61977"/>
        <dbReference type="ChEBI" id="CHEBI:456216"/>
        <dbReference type="EC" id="2.7.11.1"/>
    </reaction>
</comment>
<reference evidence="26 27" key="1">
    <citation type="submission" date="2024-01" db="EMBL/GenBank/DDBJ databases">
        <title>Genome assemblies of Stephania.</title>
        <authorList>
            <person name="Yang L."/>
        </authorList>
    </citation>
    <scope>NUCLEOTIDE SEQUENCE [LARGE SCALE GENOMIC DNA]</scope>
    <source>
        <strain evidence="26">QJT</strain>
        <tissue evidence="26">Leaf</tissue>
    </source>
</reference>
<keyword evidence="12" id="KW-0677">Repeat</keyword>
<keyword evidence="9" id="KW-0808">Transferase</keyword>
<dbReference type="Pfam" id="PF07714">
    <property type="entry name" value="PK_Tyr_Ser-Thr"/>
    <property type="match status" value="1"/>
</dbReference>
<dbReference type="InterPro" id="IPR051809">
    <property type="entry name" value="Plant_receptor-like_S/T_kinase"/>
</dbReference>
<dbReference type="FunFam" id="1.10.510.10:FF:000358">
    <property type="entry name" value="Putative leucine-rich repeat receptor-like serine/threonine-protein kinase"/>
    <property type="match status" value="1"/>
</dbReference>
<organism evidence="26 27">
    <name type="scientific">Stephania japonica</name>
    <dbReference type="NCBI Taxonomy" id="461633"/>
    <lineage>
        <taxon>Eukaryota</taxon>
        <taxon>Viridiplantae</taxon>
        <taxon>Streptophyta</taxon>
        <taxon>Embryophyta</taxon>
        <taxon>Tracheophyta</taxon>
        <taxon>Spermatophyta</taxon>
        <taxon>Magnoliopsida</taxon>
        <taxon>Ranunculales</taxon>
        <taxon>Menispermaceae</taxon>
        <taxon>Menispermoideae</taxon>
        <taxon>Cissampelideae</taxon>
        <taxon>Stephania</taxon>
    </lineage>
</organism>
<evidence type="ECO:0000256" key="23">
    <source>
        <dbReference type="SAM" id="Phobius"/>
    </source>
</evidence>
<feature type="domain" description="Protein kinase" evidence="25">
    <location>
        <begin position="716"/>
        <end position="1023"/>
    </location>
</feature>
<evidence type="ECO:0000256" key="20">
    <source>
        <dbReference type="ARBA" id="ARBA00047899"/>
    </source>
</evidence>
<dbReference type="InterPro" id="IPR001245">
    <property type="entry name" value="Ser-Thr/Tyr_kinase_cat_dom"/>
</dbReference>
<evidence type="ECO:0000256" key="7">
    <source>
        <dbReference type="ARBA" id="ARBA00022553"/>
    </source>
</evidence>
<dbReference type="FunFam" id="3.80.10.10:FF:000288">
    <property type="entry name" value="LRR receptor-like serine/threonine-protein kinase EFR"/>
    <property type="match status" value="1"/>
</dbReference>
<dbReference type="SMART" id="SM00369">
    <property type="entry name" value="LRR_TYP"/>
    <property type="match status" value="9"/>
</dbReference>